<organism evidence="11 12">
    <name type="scientific">Triplophysa rosa</name>
    <name type="common">Cave loach</name>
    <dbReference type="NCBI Taxonomy" id="992332"/>
    <lineage>
        <taxon>Eukaryota</taxon>
        <taxon>Metazoa</taxon>
        <taxon>Chordata</taxon>
        <taxon>Craniata</taxon>
        <taxon>Vertebrata</taxon>
        <taxon>Euteleostomi</taxon>
        <taxon>Actinopterygii</taxon>
        <taxon>Neopterygii</taxon>
        <taxon>Teleostei</taxon>
        <taxon>Ostariophysi</taxon>
        <taxon>Cypriniformes</taxon>
        <taxon>Nemacheilidae</taxon>
        <taxon>Triplophysa</taxon>
    </lineage>
</organism>
<keyword evidence="7" id="KW-0539">Nucleus</keyword>
<protein>
    <submittedName>
        <fullName evidence="11">Interferon-induced very large GTPase 1-like</fullName>
    </submittedName>
</protein>
<evidence type="ECO:0000256" key="4">
    <source>
        <dbReference type="ARBA" id="ARBA00022490"/>
    </source>
</evidence>
<keyword evidence="12" id="KW-1185">Reference proteome</keyword>
<dbReference type="InterPro" id="IPR027417">
    <property type="entry name" value="P-loop_NTPase"/>
</dbReference>
<comment type="subcellular location">
    <subcellularLocation>
        <location evidence="2">Cytoplasm</location>
    </subcellularLocation>
    <subcellularLocation>
        <location evidence="1">Nucleus</location>
    </subcellularLocation>
</comment>
<evidence type="ECO:0000256" key="1">
    <source>
        <dbReference type="ARBA" id="ARBA00004123"/>
    </source>
</evidence>
<keyword evidence="8" id="KW-0175">Coiled coil</keyword>
<dbReference type="GO" id="GO:0005634">
    <property type="term" value="C:nucleus"/>
    <property type="evidence" value="ECO:0007669"/>
    <property type="project" value="UniProtKB-SubCell"/>
</dbReference>
<evidence type="ECO:0000259" key="10">
    <source>
        <dbReference type="PROSITE" id="PS51717"/>
    </source>
</evidence>
<feature type="domain" description="VLIG-type G" evidence="10">
    <location>
        <begin position="655"/>
        <end position="900"/>
    </location>
</feature>
<feature type="coiled-coil region" evidence="8">
    <location>
        <begin position="554"/>
        <end position="588"/>
    </location>
</feature>
<evidence type="ECO:0000256" key="3">
    <source>
        <dbReference type="ARBA" id="ARBA00006828"/>
    </source>
</evidence>
<dbReference type="PANTHER" id="PTHR22796:SF6">
    <property type="entry name" value="INTERFERON-INDUCED VERY LARGE GTPASE 1-RELATED"/>
    <property type="match status" value="1"/>
</dbReference>
<keyword evidence="4" id="KW-0963">Cytoplasm</keyword>
<dbReference type="Pfam" id="PF25683">
    <property type="entry name" value="URGCP_GTPase"/>
    <property type="match status" value="1"/>
</dbReference>
<evidence type="ECO:0000313" key="11">
    <source>
        <dbReference type="EMBL" id="KAI7790743.1"/>
    </source>
</evidence>
<evidence type="ECO:0000256" key="5">
    <source>
        <dbReference type="ARBA" id="ARBA00022741"/>
    </source>
</evidence>
<feature type="region of interest" description="Disordered" evidence="9">
    <location>
        <begin position="112"/>
        <end position="132"/>
    </location>
</feature>
<keyword evidence="6" id="KW-0342">GTP-binding</keyword>
<dbReference type="InterPro" id="IPR058641">
    <property type="entry name" value="GVIN1_dom"/>
</dbReference>
<evidence type="ECO:0000313" key="12">
    <source>
        <dbReference type="Proteomes" id="UP001059041"/>
    </source>
</evidence>
<comment type="similarity">
    <text evidence="3">Belongs to the TRAFAC class dynamin-like GTPase superfamily. Very large inducible GTPase (VLIG) family.</text>
</comment>
<dbReference type="Pfam" id="PF25974">
    <property type="entry name" value="URGCP_9th"/>
    <property type="match status" value="1"/>
</dbReference>
<dbReference type="Pfam" id="PF25496">
    <property type="entry name" value="URGCP"/>
    <property type="match status" value="1"/>
</dbReference>
<reference evidence="11" key="1">
    <citation type="submission" date="2021-02" db="EMBL/GenBank/DDBJ databases">
        <title>Comparative genomics reveals that relaxation of natural selection precedes convergent phenotypic evolution of cavefish.</title>
        <authorList>
            <person name="Peng Z."/>
        </authorList>
    </citation>
    <scope>NUCLEOTIDE SEQUENCE</scope>
    <source>
        <tissue evidence="11">Muscle</tissue>
    </source>
</reference>
<keyword evidence="5" id="KW-0547">Nucleotide-binding</keyword>
<evidence type="ECO:0000256" key="7">
    <source>
        <dbReference type="ARBA" id="ARBA00023242"/>
    </source>
</evidence>
<dbReference type="GO" id="GO:0005525">
    <property type="term" value="F:GTP binding"/>
    <property type="evidence" value="ECO:0007669"/>
    <property type="project" value="UniProtKB-KW"/>
</dbReference>
<dbReference type="InterPro" id="IPR057365">
    <property type="entry name" value="URGCP"/>
</dbReference>
<feature type="compositionally biased region" description="Basic and acidic residues" evidence="9">
    <location>
        <begin position="112"/>
        <end position="127"/>
    </location>
</feature>
<proteinExistence type="inferred from homology"/>
<evidence type="ECO:0000256" key="2">
    <source>
        <dbReference type="ARBA" id="ARBA00004496"/>
    </source>
</evidence>
<evidence type="ECO:0000256" key="9">
    <source>
        <dbReference type="SAM" id="MobiDB-lite"/>
    </source>
</evidence>
<comment type="caution">
    <text evidence="11">The sequence shown here is derived from an EMBL/GenBank/DDBJ whole genome shotgun (WGS) entry which is preliminary data.</text>
</comment>
<name>A0A9W7WA92_TRIRA</name>
<dbReference type="InterPro" id="IPR030383">
    <property type="entry name" value="G_VLIG_dom"/>
</dbReference>
<evidence type="ECO:0000256" key="6">
    <source>
        <dbReference type="ARBA" id="ARBA00023134"/>
    </source>
</evidence>
<dbReference type="PANTHER" id="PTHR22796">
    <property type="entry name" value="URG4-RELATED"/>
    <property type="match status" value="1"/>
</dbReference>
<sequence length="1596" mass="186029">MSMRKVTLFLSPPHWLMHLKLKNSDPDGENMDLRATRTQPDQHLRLEKTIKIKQLLDKLHPRGRNHKLRAADVLQITAHSLQCHESCAEQELVKNYLQKLLMMNYRARNIQTKETDEQHHTQERDNDLSEDEEDIFDERCWSGLPNTSLDSVHPMDVQMAVFHFADSVLRQMMITKLSQCQFALPLLIPDPFTQQIQFPLWTFRQINKSWKIRNIDNKIISQVQPVYKAETPMVSFFRFGSVSSSKSQLMNSLINEKHHTFFHRNCPGSSKTRLLMDGVVEITWYCPSGKDTDTFTDCVAFCNLHGDAGDNEKQLKILTEISSVNVVLLPQLDKNDKNAIKIRELYRDKKPLICLLTEDESAAKQMKEKYKIGLKNRNQSDVSVELRRAIKDCFSYSASMFRLQDVSNHSDIGVDEEDDEYYRRGREAAQQMMSLLENKPLTEIKESLLPCQGKLWHQWCQKNKELHRPQGEELEQEISVKQIEMKNIREQQHESHISEFIKFFIKQMNSNAAFRMLFLKFLGIFMDEFTSADLSALHHKYDEKWSTVLEQKENHDKSEQLKAEQTELERISEELQAATLGLEHIMREIGQIYESCLSVKKDKKDLQFPFSSLPTLAAEMMISGYPLELMDGDAAHVPLIWITAVLDELIQKLGDQRVFVLSVLGIQSSGKSTMLNAMFGLEFAVSAGRCTRGAFMQLIKVSEEMKQQIKFDYILVVDTEGLRALELNGRSTRHHDNELATFVVGLGHLTLINIFGENPSDMQDILQIVVQAFLRMKKVKLTPSCMFVHQNVSDVTAGEKNMEGRRRLLETLDEMTKLAAQEEDSDAQCFSDVINFDVRHDVKYFAQLWEGSPPMAPPNPNYCENLQELKETIISQASKSGGMMLNQLKDRIQDLWEALLNEQFVFSFRNSLEISAYRRLETEYSKWSWTLRSAMLEIENKLHNQIENESIYEVSEGDLKSELKIKREEVKKSMSDFFDKDTDNVILLQWKESFEIKVKEIQGTIVRKTNTQLNEILQQKDLKRTIDAQKTHHENTLLEKSKELALKHKDKTNDEETLKREFDLFWEERVKKIKKETPPIKDIDILRDVKKVIRGFYERVPVDTWKGIKDMFIIPSYSDYVQLKKSRGITGPVKNAIKAAQQKFGCTLSEEDEMQIGNLITSIAQQTDKMVKSFDVAKTGYNISYIYQLTDYIKTRITEYEERQVEYVFKSEFFIDLVFYLFKIANKTFTDQYRMFREANDPVFYLEKKREEYYSIFQKFCQGATSAAIFGEIICQKLKEPIQQSVYKQTARDLADEMRSNCPSLNGNRSNLEKHTLKRLAEKEKFYNYLKYIKNPRNRFKSFIRNEVDQYIRTCFFTSVQPKMKQNIELLQKKIMTAAHGSTEHVQENSGDVDLWLRFFTQKLSDVLIFSVKDFSGVKRDDVDDFKLLEDVIIKDLLSVMSDINREFSTDSFNKILALSNRPEEILIDHFCQCCWVQCPFCAAVCTNTIENHDGDHSVPFHRIIGINGWFYHGTRNLSINICTSSVASDNHFFTNDLNDSDDSDDELPHWKWFVVRFQKSLEKHYRKTFQGSGRIPNVWRQITKQEAIESLDKNF</sequence>
<dbReference type="GO" id="GO:0005737">
    <property type="term" value="C:cytoplasm"/>
    <property type="evidence" value="ECO:0007669"/>
    <property type="project" value="UniProtKB-SubCell"/>
</dbReference>
<accession>A0A9W7WA92</accession>
<dbReference type="Gene3D" id="3.40.50.300">
    <property type="entry name" value="P-loop containing nucleotide triphosphate hydrolases"/>
    <property type="match status" value="1"/>
</dbReference>
<dbReference type="Proteomes" id="UP001059041">
    <property type="component" value="Unassembled WGS sequence"/>
</dbReference>
<gene>
    <name evidence="11" type="ORF">IRJ41_012396</name>
</gene>
<dbReference type="EMBL" id="JAFHDT010000026">
    <property type="protein sequence ID" value="KAI7790743.1"/>
    <property type="molecule type" value="Genomic_DNA"/>
</dbReference>
<evidence type="ECO:0000256" key="8">
    <source>
        <dbReference type="SAM" id="Coils"/>
    </source>
</evidence>
<dbReference type="SUPFAM" id="SSF52540">
    <property type="entry name" value="P-loop containing nucleoside triphosphate hydrolases"/>
    <property type="match status" value="1"/>
</dbReference>
<dbReference type="PROSITE" id="PS51717">
    <property type="entry name" value="G_VLIG"/>
    <property type="match status" value="1"/>
</dbReference>